<comment type="caution">
    <text evidence="1">The sequence shown here is derived from an EMBL/GenBank/DDBJ whole genome shotgun (WGS) entry which is preliminary data.</text>
</comment>
<name>A0A0F9KT79_9ZZZZ</name>
<accession>A0A0F9KT79</accession>
<dbReference type="AlphaFoldDB" id="A0A0F9KT79"/>
<gene>
    <name evidence="1" type="ORF">LCGC14_1364620</name>
</gene>
<dbReference type="EMBL" id="LAZR01008564">
    <property type="protein sequence ID" value="KKM77976.1"/>
    <property type="molecule type" value="Genomic_DNA"/>
</dbReference>
<evidence type="ECO:0000313" key="1">
    <source>
        <dbReference type="EMBL" id="KKM77976.1"/>
    </source>
</evidence>
<organism evidence="1">
    <name type="scientific">marine sediment metagenome</name>
    <dbReference type="NCBI Taxonomy" id="412755"/>
    <lineage>
        <taxon>unclassified sequences</taxon>
        <taxon>metagenomes</taxon>
        <taxon>ecological metagenomes</taxon>
    </lineage>
</organism>
<sequence length="196" mass="20973">MADNPAEVWNALFKFGGIEGLPYAPSSYMLYSLLVNSAGLDTEMAGVDVTSGTKQTFGYPCPSGHNAAILRVNINIVDNVMTPTKFAGLSAFPNGLAIEHLSSVVGSREVIKEFTDNHFIKKNADWSFLAGVNGIVIAAAGDDFLPVRWTIDKMGTPLHMAEGEMFAFSFQDSTTGITDMDAMVQGLVFPNQLGVG</sequence>
<reference evidence="1" key="1">
    <citation type="journal article" date="2015" name="Nature">
        <title>Complex archaea that bridge the gap between prokaryotes and eukaryotes.</title>
        <authorList>
            <person name="Spang A."/>
            <person name="Saw J.H."/>
            <person name="Jorgensen S.L."/>
            <person name="Zaremba-Niedzwiedzka K."/>
            <person name="Martijn J."/>
            <person name="Lind A.E."/>
            <person name="van Eijk R."/>
            <person name="Schleper C."/>
            <person name="Guy L."/>
            <person name="Ettema T.J."/>
        </authorList>
    </citation>
    <scope>NUCLEOTIDE SEQUENCE</scope>
</reference>
<protein>
    <submittedName>
        <fullName evidence="1">Uncharacterized protein</fullName>
    </submittedName>
</protein>
<proteinExistence type="predicted"/>